<keyword evidence="2" id="KW-1185">Reference proteome</keyword>
<dbReference type="Pfam" id="PF25209">
    <property type="entry name" value="Phage_capsid_4"/>
    <property type="match status" value="1"/>
</dbReference>
<dbReference type="AlphaFoldDB" id="A0A5C5XAK3"/>
<dbReference type="RefSeq" id="WP_146509594.1">
    <property type="nucleotide sequence ID" value="NZ_SIHI01000001.1"/>
</dbReference>
<gene>
    <name evidence="1" type="ORF">KOR42_22790</name>
</gene>
<dbReference type="EMBL" id="SIHI01000001">
    <property type="protein sequence ID" value="TWT58892.1"/>
    <property type="molecule type" value="Genomic_DNA"/>
</dbReference>
<dbReference type="Proteomes" id="UP000317243">
    <property type="component" value="Unassembled WGS sequence"/>
</dbReference>
<proteinExistence type="predicted"/>
<comment type="caution">
    <text evidence="1">The sequence shown here is derived from an EMBL/GenBank/DDBJ whole genome shotgun (WGS) entry which is preliminary data.</text>
</comment>
<evidence type="ECO:0000313" key="2">
    <source>
        <dbReference type="Proteomes" id="UP000317243"/>
    </source>
</evidence>
<evidence type="ECO:0000313" key="1">
    <source>
        <dbReference type="EMBL" id="TWT58892.1"/>
    </source>
</evidence>
<evidence type="ECO:0008006" key="3">
    <source>
        <dbReference type="Google" id="ProtNLM"/>
    </source>
</evidence>
<reference evidence="1 2" key="1">
    <citation type="submission" date="2019-02" db="EMBL/GenBank/DDBJ databases">
        <title>Deep-cultivation of Planctomycetes and their phenomic and genomic characterization uncovers novel biology.</title>
        <authorList>
            <person name="Wiegand S."/>
            <person name="Jogler M."/>
            <person name="Boedeker C."/>
            <person name="Pinto D."/>
            <person name="Vollmers J."/>
            <person name="Rivas-Marin E."/>
            <person name="Kohn T."/>
            <person name="Peeters S.H."/>
            <person name="Heuer A."/>
            <person name="Rast P."/>
            <person name="Oberbeckmann S."/>
            <person name="Bunk B."/>
            <person name="Jeske O."/>
            <person name="Meyerdierks A."/>
            <person name="Storesund J.E."/>
            <person name="Kallscheuer N."/>
            <person name="Luecker S."/>
            <person name="Lage O.M."/>
            <person name="Pohl T."/>
            <person name="Merkel B.J."/>
            <person name="Hornburger P."/>
            <person name="Mueller R.-W."/>
            <person name="Bruemmer F."/>
            <person name="Labrenz M."/>
            <person name="Spormann A.M."/>
            <person name="Op Den Camp H."/>
            <person name="Overmann J."/>
            <person name="Amann R."/>
            <person name="Jetten M.S.M."/>
            <person name="Mascher T."/>
            <person name="Medema M.H."/>
            <person name="Devos D.P."/>
            <person name="Kaster A.-K."/>
            <person name="Ovreas L."/>
            <person name="Rohde M."/>
            <person name="Galperin M.Y."/>
            <person name="Jogler C."/>
        </authorList>
    </citation>
    <scope>NUCLEOTIDE SEQUENCE [LARGE SCALE GENOMIC DNA]</scope>
    <source>
        <strain evidence="1 2">KOR42</strain>
    </source>
</reference>
<dbReference type="OrthoDB" id="231899at2"/>
<sequence>MKSFTLARDLRNLHRQALRENRIDKFNDTVDALAKSKDLNPRSIQVNHLFEAIVPDGRELLESFNPFQKGGMQYGMPLLEGPHAVGLSSFTRITGSMIYNHVMEQWNNPAFIGDQLVTNLPSNLQEEVIPGVSDVGDVAEIVPEHGEYPSAGMTDYEVKLPRPEKRGFELALTKELVFLDRLGEVLTRASNFTQSLRLNKEKRIIDAVFGITNTYKRNDLAENTYTSSGVVNTKTSNALQDWRSVEAAELLFASMTDPDTGELIDVMPNTIVVPTALKHTARYILSSTHIEEASGTHSGDTARTTTRSASTLDDYSVLSSPLIKQRTSSDSTWLIGDPKNSFVYVEHWPISGEESPPGPDLFRLDIVGLWKYSERGVVGVTEKRRMVKNTQ</sequence>
<name>A0A5C5XAK3_9PLAN</name>
<accession>A0A5C5XAK3</accession>
<protein>
    <recommendedName>
        <fullName evidence="3">Phage capsid family protein</fullName>
    </recommendedName>
</protein>
<organism evidence="1 2">
    <name type="scientific">Thalassoglobus neptunius</name>
    <dbReference type="NCBI Taxonomy" id="1938619"/>
    <lineage>
        <taxon>Bacteria</taxon>
        <taxon>Pseudomonadati</taxon>
        <taxon>Planctomycetota</taxon>
        <taxon>Planctomycetia</taxon>
        <taxon>Planctomycetales</taxon>
        <taxon>Planctomycetaceae</taxon>
        <taxon>Thalassoglobus</taxon>
    </lineage>
</organism>